<sequence length="63" mass="7414">MLKDGSGLASIPTMDFLLKFMKFIDKEQWNICVLIKAYKYRIYPNTNQNKCFLKVFLGCIIFV</sequence>
<dbReference type="RefSeq" id="WP_011703895.1">
    <property type="nucleotide sequence ID" value="NZ_JACHFA010000005.1"/>
</dbReference>
<accession>A0ABR6P7J1</accession>
<protein>
    <recommendedName>
        <fullName evidence="1">Transposase putative helix-turn-helix domain-containing protein</fullName>
    </recommendedName>
</protein>
<dbReference type="InterPro" id="IPR021027">
    <property type="entry name" value="Transposase_put_HTH"/>
</dbReference>
<keyword evidence="3" id="KW-1185">Reference proteome</keyword>
<comment type="caution">
    <text evidence="2">The sequence shown here is derived from an EMBL/GenBank/DDBJ whole genome shotgun (WGS) entry which is preliminary data.</text>
</comment>
<dbReference type="Pfam" id="PF12323">
    <property type="entry name" value="HTH_OrfB_IS605"/>
    <property type="match status" value="1"/>
</dbReference>
<proteinExistence type="predicted"/>
<name>A0ABR6P7J1_9SPIR</name>
<feature type="domain" description="Transposase putative helix-turn-helix" evidence="1">
    <location>
        <begin position="35"/>
        <end position="59"/>
    </location>
</feature>
<gene>
    <name evidence="2" type="ORF">HNR35_000957</name>
</gene>
<reference evidence="2 3" key="1">
    <citation type="submission" date="2020-08" db="EMBL/GenBank/DDBJ databases">
        <title>Genomic Encyclopedia of Type Strains, Phase IV (KMG-IV): sequencing the most valuable type-strain genomes for metagenomic binning, comparative biology and taxonomic classification.</title>
        <authorList>
            <person name="Goeker M."/>
        </authorList>
    </citation>
    <scope>NUCLEOTIDE SEQUENCE [LARGE SCALE GENOMIC DNA]</scope>
    <source>
        <strain evidence="2 3">DSM 16813</strain>
    </source>
</reference>
<evidence type="ECO:0000259" key="1">
    <source>
        <dbReference type="Pfam" id="PF12323"/>
    </source>
</evidence>
<dbReference type="Proteomes" id="UP000566276">
    <property type="component" value="Unassembled WGS sequence"/>
</dbReference>
<dbReference type="EMBL" id="JACHFA010000005">
    <property type="protein sequence ID" value="MBB6031954.1"/>
    <property type="molecule type" value="Genomic_DNA"/>
</dbReference>
<evidence type="ECO:0000313" key="2">
    <source>
        <dbReference type="EMBL" id="MBB6031954.1"/>
    </source>
</evidence>
<organism evidence="2 3">
    <name type="scientific">Borreliella spielmanii</name>
    <dbReference type="NCBI Taxonomy" id="88916"/>
    <lineage>
        <taxon>Bacteria</taxon>
        <taxon>Pseudomonadati</taxon>
        <taxon>Spirochaetota</taxon>
        <taxon>Spirochaetia</taxon>
        <taxon>Spirochaetales</taxon>
        <taxon>Borreliaceae</taxon>
        <taxon>Borreliella</taxon>
    </lineage>
</organism>
<evidence type="ECO:0000313" key="3">
    <source>
        <dbReference type="Proteomes" id="UP000566276"/>
    </source>
</evidence>